<comment type="similarity">
    <text evidence="2">Belongs to the enolase family.</text>
</comment>
<dbReference type="CDD" id="cd03313">
    <property type="entry name" value="enolase"/>
    <property type="match status" value="1"/>
</dbReference>
<evidence type="ECO:0000256" key="4">
    <source>
        <dbReference type="ARBA" id="ARBA00017068"/>
    </source>
</evidence>
<keyword evidence="6" id="KW-0324">Glycolysis</keyword>
<evidence type="ECO:0000256" key="11">
    <source>
        <dbReference type="PIRSR" id="PIRSR001400-2"/>
    </source>
</evidence>
<protein>
    <recommendedName>
        <fullName evidence="4">Enolase</fullName>
        <ecNumber evidence="3">4.2.1.11</ecNumber>
    </recommendedName>
    <alternativeName>
        <fullName evidence="8">2-phosphoglycerate dehydratase</fullName>
    </alternativeName>
</protein>
<evidence type="ECO:0000256" key="12">
    <source>
        <dbReference type="PIRSR" id="PIRSR001400-3"/>
    </source>
</evidence>
<sequence length="443" mass="48289">MIRTIHASQRLDSRGHPTVQVRLTTSAGVFASLVPSGASKGAYEAHELRDQNPHEFHGLGVLRAVNNVNDVIAPALIARNFDCSTDLARIDAFLDSLDGSADKSRLGANAILGVSMAAARAGAAELGVPLYEFLRRQAEAIRPYILPVPFFNVVNGGVHAGNTLPFQEFMIAPVAAQTMQVAVQWGAEVYMELKKVVKERYGGQATGVGDEGGFAPPVSEAHEVLELLATAVNNCGHTGKFEFAIDAAATEFYRPEEGVYDLGFKSGRPRIVSKESLRELYKDLITKYPIRLIEDPFAQDDWDSWAQFHEETKIEIVGDDLLATNIERIKVAVEKKACNALLLKLNQIGTVTEAMNAAKSSFDNGWSVFVSHRSGETTDDFIADLAVALRTGHLKAGAPCRGERVVKYNRLLDIEEELHSQGGLTMTHYAGAKYRSMDIFGGL</sequence>
<dbReference type="SFLD" id="SFLDF00002">
    <property type="entry name" value="enolase"/>
    <property type="match status" value="1"/>
</dbReference>
<evidence type="ECO:0000256" key="3">
    <source>
        <dbReference type="ARBA" id="ARBA00012058"/>
    </source>
</evidence>
<evidence type="ECO:0000256" key="9">
    <source>
        <dbReference type="ARBA" id="ARBA00048333"/>
    </source>
</evidence>
<evidence type="ECO:0000313" key="15">
    <source>
        <dbReference type="EMBL" id="KAA8898648.1"/>
    </source>
</evidence>
<dbReference type="InterPro" id="IPR000941">
    <property type="entry name" value="Enolase"/>
</dbReference>
<evidence type="ECO:0000256" key="8">
    <source>
        <dbReference type="ARBA" id="ARBA00032132"/>
    </source>
</evidence>
<feature type="binding site" evidence="12">
    <location>
        <position position="319"/>
    </location>
    <ligand>
        <name>Mg(2+)</name>
        <dbReference type="ChEBI" id="CHEBI:18420"/>
    </ligand>
</feature>
<feature type="binding site" evidence="11">
    <location>
        <position position="319"/>
    </location>
    <ligand>
        <name>substrate</name>
    </ligand>
</feature>
<dbReference type="Pfam" id="PF03952">
    <property type="entry name" value="Enolase_N"/>
    <property type="match status" value="1"/>
</dbReference>
<dbReference type="InterPro" id="IPR020810">
    <property type="entry name" value="Enolase_C"/>
</dbReference>
<dbReference type="GO" id="GO:0000287">
    <property type="term" value="F:magnesium ion binding"/>
    <property type="evidence" value="ECO:0007669"/>
    <property type="project" value="InterPro"/>
</dbReference>
<gene>
    <name evidence="15" type="ORF">FN846DRAFT_206833</name>
</gene>
<dbReference type="InterPro" id="IPR020809">
    <property type="entry name" value="Enolase_CS"/>
</dbReference>
<dbReference type="Gene3D" id="3.30.390.10">
    <property type="entry name" value="Enolase-like, N-terminal domain"/>
    <property type="match status" value="1"/>
</dbReference>
<dbReference type="SFLD" id="SFLDG00178">
    <property type="entry name" value="enolase"/>
    <property type="match status" value="1"/>
</dbReference>
<keyword evidence="16" id="KW-1185">Reference proteome</keyword>
<dbReference type="EC" id="4.2.1.11" evidence="3"/>
<evidence type="ECO:0000313" key="16">
    <source>
        <dbReference type="Proteomes" id="UP000326924"/>
    </source>
</evidence>
<dbReference type="SMART" id="SM01193">
    <property type="entry name" value="Enolase_N"/>
    <property type="match status" value="1"/>
</dbReference>
<organism evidence="15 16">
    <name type="scientific">Sphaerosporella brunnea</name>
    <dbReference type="NCBI Taxonomy" id="1250544"/>
    <lineage>
        <taxon>Eukaryota</taxon>
        <taxon>Fungi</taxon>
        <taxon>Dikarya</taxon>
        <taxon>Ascomycota</taxon>
        <taxon>Pezizomycotina</taxon>
        <taxon>Pezizomycetes</taxon>
        <taxon>Pezizales</taxon>
        <taxon>Pyronemataceae</taxon>
        <taxon>Sphaerosporella</taxon>
    </lineage>
</organism>
<comment type="pathway">
    <text evidence="1">Carbohydrate degradation; glycolysis; pyruvate from D-glyceraldehyde 3-phosphate: step 4/5.</text>
</comment>
<comment type="cofactor">
    <cofactor evidence="12">
        <name>Mg(2+)</name>
        <dbReference type="ChEBI" id="CHEBI:18420"/>
    </cofactor>
    <text evidence="12">Mg(2+) is required for catalysis and for stabilizing the dimer.</text>
</comment>
<dbReference type="NCBIfam" id="TIGR01060">
    <property type="entry name" value="eno"/>
    <property type="match status" value="1"/>
</dbReference>
<dbReference type="SUPFAM" id="SSF51604">
    <property type="entry name" value="Enolase C-terminal domain-like"/>
    <property type="match status" value="1"/>
</dbReference>
<dbReference type="PRINTS" id="PR00148">
    <property type="entry name" value="ENOLASE"/>
</dbReference>
<dbReference type="GO" id="GO:0000015">
    <property type="term" value="C:phosphopyruvate hydratase complex"/>
    <property type="evidence" value="ECO:0007669"/>
    <property type="project" value="InterPro"/>
</dbReference>
<feature type="domain" description="Enolase N-terminal" evidence="14">
    <location>
        <begin position="2"/>
        <end position="134"/>
    </location>
</feature>
<comment type="catalytic activity">
    <reaction evidence="9">
        <text>(2R)-2-phosphoglycerate = phosphoenolpyruvate + H2O</text>
        <dbReference type="Rhea" id="RHEA:10164"/>
        <dbReference type="ChEBI" id="CHEBI:15377"/>
        <dbReference type="ChEBI" id="CHEBI:58289"/>
        <dbReference type="ChEBI" id="CHEBI:58702"/>
        <dbReference type="EC" id="4.2.1.11"/>
    </reaction>
</comment>
<dbReference type="PANTHER" id="PTHR11902:SF6">
    <property type="entry name" value="ENOLASE"/>
    <property type="match status" value="1"/>
</dbReference>
<feature type="binding site" evidence="12">
    <location>
        <position position="294"/>
    </location>
    <ligand>
        <name>Mg(2+)</name>
        <dbReference type="ChEBI" id="CHEBI:18420"/>
    </ligand>
</feature>
<feature type="binding site" evidence="11">
    <location>
        <position position="168"/>
    </location>
    <ligand>
        <name>substrate</name>
    </ligand>
</feature>
<feature type="domain" description="Enolase C-terminal TIM barrel" evidence="13">
    <location>
        <begin position="143"/>
        <end position="437"/>
    </location>
</feature>
<dbReference type="HAMAP" id="MF_00318">
    <property type="entry name" value="Enolase"/>
    <property type="match status" value="1"/>
</dbReference>
<dbReference type="OrthoDB" id="1739814at2759"/>
<dbReference type="Pfam" id="PF00113">
    <property type="entry name" value="Enolase_C"/>
    <property type="match status" value="1"/>
</dbReference>
<dbReference type="GO" id="GO:0004634">
    <property type="term" value="F:phosphopyruvate hydratase activity"/>
    <property type="evidence" value="ECO:0007669"/>
    <property type="project" value="UniProtKB-EC"/>
</dbReference>
<reference evidence="15 16" key="1">
    <citation type="submission" date="2019-09" db="EMBL/GenBank/DDBJ databases">
        <title>Draft genome of the ectomycorrhizal ascomycete Sphaerosporella brunnea.</title>
        <authorList>
            <consortium name="DOE Joint Genome Institute"/>
            <person name="Benucci G.M."/>
            <person name="Marozzi G."/>
            <person name="Antonielli L."/>
            <person name="Sanchez S."/>
            <person name="Marco P."/>
            <person name="Wang X."/>
            <person name="Falini L.B."/>
            <person name="Barry K."/>
            <person name="Haridas S."/>
            <person name="Lipzen A."/>
            <person name="Labutti K."/>
            <person name="Grigoriev I.V."/>
            <person name="Murat C."/>
            <person name="Martin F."/>
            <person name="Albertini E."/>
            <person name="Donnini D."/>
            <person name="Bonito G."/>
        </authorList>
    </citation>
    <scope>NUCLEOTIDE SEQUENCE [LARGE SCALE GENOMIC DNA]</scope>
    <source>
        <strain evidence="15 16">Sb_GMNB300</strain>
    </source>
</reference>
<comment type="caution">
    <text evidence="15">The sequence shown here is derived from an EMBL/GenBank/DDBJ whole genome shotgun (WGS) entry which is preliminary data.</text>
</comment>
<dbReference type="EMBL" id="VXIS01000181">
    <property type="protein sequence ID" value="KAA8898648.1"/>
    <property type="molecule type" value="Genomic_DNA"/>
</dbReference>
<feature type="binding site" evidence="11">
    <location>
        <position position="294"/>
    </location>
    <ligand>
        <name>substrate</name>
    </ligand>
</feature>
<dbReference type="PROSITE" id="PS00164">
    <property type="entry name" value="ENOLASE"/>
    <property type="match status" value="1"/>
</dbReference>
<feature type="binding site" evidence="12">
    <location>
        <position position="246"/>
    </location>
    <ligand>
        <name>Mg(2+)</name>
        <dbReference type="ChEBI" id="CHEBI:18420"/>
    </ligand>
</feature>
<feature type="binding site" evidence="11">
    <location>
        <begin position="371"/>
        <end position="374"/>
    </location>
    <ligand>
        <name>substrate</name>
    </ligand>
</feature>
<evidence type="ECO:0000256" key="5">
    <source>
        <dbReference type="ARBA" id="ARBA00022842"/>
    </source>
</evidence>
<name>A0A5J5EPB8_9PEZI</name>
<keyword evidence="12" id="KW-0479">Metal-binding</keyword>
<evidence type="ECO:0000256" key="7">
    <source>
        <dbReference type="ARBA" id="ARBA00023239"/>
    </source>
</evidence>
<dbReference type="Proteomes" id="UP000326924">
    <property type="component" value="Unassembled WGS sequence"/>
</dbReference>
<evidence type="ECO:0000256" key="1">
    <source>
        <dbReference type="ARBA" id="ARBA00005031"/>
    </source>
</evidence>
<dbReference type="UniPathway" id="UPA00109">
    <property type="reaction ID" value="UER00187"/>
</dbReference>
<feature type="binding site" evidence="11">
    <location>
        <position position="395"/>
    </location>
    <ligand>
        <name>substrate</name>
    </ligand>
</feature>
<keyword evidence="5 12" id="KW-0460">Magnesium</keyword>
<evidence type="ECO:0000259" key="13">
    <source>
        <dbReference type="SMART" id="SM01192"/>
    </source>
</evidence>
<evidence type="ECO:0000256" key="10">
    <source>
        <dbReference type="PIRSR" id="PIRSR001400-1"/>
    </source>
</evidence>
<dbReference type="SMART" id="SM01192">
    <property type="entry name" value="Enolase_C"/>
    <property type="match status" value="1"/>
</dbReference>
<dbReference type="GO" id="GO:0006096">
    <property type="term" value="P:glycolytic process"/>
    <property type="evidence" value="ECO:0007669"/>
    <property type="project" value="UniProtKB-UniPathway"/>
</dbReference>
<dbReference type="PANTHER" id="PTHR11902">
    <property type="entry name" value="ENOLASE"/>
    <property type="match status" value="1"/>
</dbReference>
<feature type="binding site" evidence="11">
    <location>
        <position position="159"/>
    </location>
    <ligand>
        <name>substrate</name>
    </ligand>
</feature>
<proteinExistence type="inferred from homology"/>
<evidence type="ECO:0000256" key="6">
    <source>
        <dbReference type="ARBA" id="ARBA00023152"/>
    </source>
</evidence>
<dbReference type="InterPro" id="IPR036849">
    <property type="entry name" value="Enolase-like_C_sf"/>
</dbReference>
<dbReference type="InterPro" id="IPR020811">
    <property type="entry name" value="Enolase_N"/>
</dbReference>
<keyword evidence="7" id="KW-0456">Lyase</keyword>
<dbReference type="AlphaFoldDB" id="A0A5J5EPB8"/>
<dbReference type="InterPro" id="IPR029017">
    <property type="entry name" value="Enolase-like_N"/>
</dbReference>
<dbReference type="Gene3D" id="3.20.20.120">
    <property type="entry name" value="Enolase-like C-terminal domain"/>
    <property type="match status" value="1"/>
</dbReference>
<evidence type="ECO:0000256" key="2">
    <source>
        <dbReference type="ARBA" id="ARBA00009604"/>
    </source>
</evidence>
<dbReference type="SFLD" id="SFLDS00001">
    <property type="entry name" value="Enolase"/>
    <property type="match status" value="1"/>
</dbReference>
<evidence type="ECO:0000259" key="14">
    <source>
        <dbReference type="SMART" id="SM01193"/>
    </source>
</evidence>
<dbReference type="InParanoid" id="A0A5J5EPB8"/>
<accession>A0A5J5EPB8</accession>
<feature type="active site" description="Proton acceptor" evidence="10">
    <location>
        <position position="344"/>
    </location>
</feature>
<dbReference type="PIRSF" id="PIRSF001400">
    <property type="entry name" value="Enolase"/>
    <property type="match status" value="1"/>
</dbReference>
<feature type="active site" description="Proton donor" evidence="10">
    <location>
        <position position="211"/>
    </location>
</feature>
<dbReference type="SUPFAM" id="SSF54826">
    <property type="entry name" value="Enolase N-terminal domain-like"/>
    <property type="match status" value="1"/>
</dbReference>